<gene>
    <name evidence="3" type="ORF">MKW94_022719</name>
</gene>
<dbReference type="InterPro" id="IPR002483">
    <property type="entry name" value="PWI_dom"/>
</dbReference>
<name>A0AA41UWA0_PAPNU</name>
<dbReference type="PANTHER" id="PTHR47334">
    <property type="entry name" value="SPLICING FACTOR PWI DOMAIN-CONTAINING PROTEIN / RNA RECOGNITION MOTIF (RRM)-CONTAINING PROTEIN"/>
    <property type="match status" value="1"/>
</dbReference>
<proteinExistence type="predicted"/>
<dbReference type="PROSITE" id="PS51025">
    <property type="entry name" value="PWI"/>
    <property type="match status" value="1"/>
</dbReference>
<evidence type="ECO:0000313" key="4">
    <source>
        <dbReference type="Proteomes" id="UP001177140"/>
    </source>
</evidence>
<reference evidence="3" key="1">
    <citation type="submission" date="2022-03" db="EMBL/GenBank/DDBJ databases">
        <title>A functionally conserved STORR gene fusion in Papaver species that diverged 16.8 million years ago.</title>
        <authorList>
            <person name="Catania T."/>
        </authorList>
    </citation>
    <scope>NUCLEOTIDE SEQUENCE</scope>
    <source>
        <strain evidence="3">S-191538</strain>
    </source>
</reference>
<sequence>MMPMTKEVFHYEINWEVADKYALHEKMRPWLSNIAKNSTDAEADDIVSDILKSMKHHCSALSIHDKIMFFRLVSDDESEKLFRNIWAKLFSEIKKLEEVNGKKPLGVEIFIDTPKTKEEVLSLEINWAVFDQHELHDKMRPWIRRDVKELLKTEKASVVDQVVGGIRNQNPPSEMLKLLEPSLDDNTETVVRILWRTLLILVKIFETENCQFLKFFYLHLISISEAFIFSFFETGFAAEYHKSRANPNSKLSNAKGKKNMSSDNNLGQQDPVWKGEESNDRVRDVIKRNRCYSYPSFWHQKKRLDFRTLCEANRLGNAIPRNIEKLSSYVVDWAVSDKEELHNQLRPWIFREIMDSVRKEDETTRVVDSIVSGIKDHANAKDILELAKPTLGDRSAIFVVNLLMKLIFGIQLAETTGLGSFPAIDRERSAKEKVKVSQYGDRYSRNRHFMMVAFDYENLLKLKGINETMPKTKAELFSYGIKWDVYEKHGLQKNMRAGIWLETLELIRQKQEAGLVDEQIMWSIFDYHVSASQREFIAQEKAIPVFEEIMCRLQKDRACPSEMVEYLEPILGSGSEKIVMKMWYALICGIKLAEDRVEKKLKEGWGSMVLLPVVHENKGLGRNFQCSFIVSRVFNLWLLRFLDVNYNF</sequence>
<dbReference type="InterPro" id="IPR053294">
    <property type="entry name" value="RBM_PWI_domain"/>
</dbReference>
<dbReference type="AlphaFoldDB" id="A0AA41UWA0"/>
<dbReference type="Pfam" id="PF01480">
    <property type="entry name" value="PWI"/>
    <property type="match status" value="1"/>
</dbReference>
<accession>A0AA41UWA0</accession>
<evidence type="ECO:0000259" key="2">
    <source>
        <dbReference type="PROSITE" id="PS51025"/>
    </source>
</evidence>
<dbReference type="EMBL" id="JAJJMA010005516">
    <property type="protein sequence ID" value="MCL7021876.1"/>
    <property type="molecule type" value="Genomic_DNA"/>
</dbReference>
<evidence type="ECO:0000256" key="1">
    <source>
        <dbReference type="SAM" id="MobiDB-lite"/>
    </source>
</evidence>
<evidence type="ECO:0000313" key="3">
    <source>
        <dbReference type="EMBL" id="MCL7021876.1"/>
    </source>
</evidence>
<dbReference type="PANTHER" id="PTHR47334:SF2">
    <property type="entry name" value="RNA-BINDING MOTIF PROTEIN 25"/>
    <property type="match status" value="1"/>
</dbReference>
<comment type="caution">
    <text evidence="3">The sequence shown here is derived from an EMBL/GenBank/DDBJ whole genome shotgun (WGS) entry which is preliminary data.</text>
</comment>
<protein>
    <recommendedName>
        <fullName evidence="2">PWI domain-containing protein</fullName>
    </recommendedName>
</protein>
<feature type="region of interest" description="Disordered" evidence="1">
    <location>
        <begin position="247"/>
        <end position="276"/>
    </location>
</feature>
<feature type="compositionally biased region" description="Polar residues" evidence="1">
    <location>
        <begin position="259"/>
        <end position="268"/>
    </location>
</feature>
<keyword evidence="4" id="KW-1185">Reference proteome</keyword>
<dbReference type="Gene3D" id="1.20.1390.10">
    <property type="entry name" value="PWI domain"/>
    <property type="match status" value="4"/>
</dbReference>
<feature type="domain" description="PWI" evidence="2">
    <location>
        <begin position="118"/>
        <end position="215"/>
    </location>
</feature>
<dbReference type="Proteomes" id="UP001177140">
    <property type="component" value="Unassembled WGS sequence"/>
</dbReference>
<organism evidence="3 4">
    <name type="scientific">Papaver nudicaule</name>
    <name type="common">Iceland poppy</name>
    <dbReference type="NCBI Taxonomy" id="74823"/>
    <lineage>
        <taxon>Eukaryota</taxon>
        <taxon>Viridiplantae</taxon>
        <taxon>Streptophyta</taxon>
        <taxon>Embryophyta</taxon>
        <taxon>Tracheophyta</taxon>
        <taxon>Spermatophyta</taxon>
        <taxon>Magnoliopsida</taxon>
        <taxon>Ranunculales</taxon>
        <taxon>Papaveraceae</taxon>
        <taxon>Papaveroideae</taxon>
        <taxon>Papaver</taxon>
    </lineage>
</organism>
<dbReference type="SMART" id="SM00311">
    <property type="entry name" value="PWI"/>
    <property type="match status" value="2"/>
</dbReference>